<evidence type="ECO:0000256" key="1">
    <source>
        <dbReference type="SAM" id="MobiDB-lite"/>
    </source>
</evidence>
<reference evidence="3 4" key="1">
    <citation type="submission" date="2021-05" db="EMBL/GenBank/DDBJ databases">
        <authorList>
            <person name="Zahm M."/>
            <person name="Klopp C."/>
            <person name="Cabau C."/>
            <person name="Kuhl H."/>
            <person name="Suciu R."/>
            <person name="Ciorpac M."/>
            <person name="Holostenco D."/>
            <person name="Gessner J."/>
            <person name="Wuertz S."/>
            <person name="Hohne C."/>
            <person name="Stock M."/>
            <person name="Gislard M."/>
            <person name="Lluch J."/>
            <person name="Milhes M."/>
            <person name="Lampietro C."/>
            <person name="Lopez Roques C."/>
            <person name="Donnadieu C."/>
            <person name="Du K."/>
            <person name="Schartl M."/>
            <person name="Guiguen Y."/>
        </authorList>
    </citation>
    <scope>NUCLEOTIDE SEQUENCE [LARGE SCALE GENOMIC DNA]</scope>
    <source>
        <strain evidence="3">Hh-F2</strain>
        <tissue evidence="3">Blood</tissue>
    </source>
</reference>
<feature type="compositionally biased region" description="Low complexity" evidence="1">
    <location>
        <begin position="307"/>
        <end position="325"/>
    </location>
</feature>
<feature type="domain" description="PID" evidence="2">
    <location>
        <begin position="44"/>
        <end position="156"/>
    </location>
</feature>
<gene>
    <name evidence="3" type="ORF">HHUSO_G35123</name>
</gene>
<evidence type="ECO:0000259" key="2">
    <source>
        <dbReference type="PROSITE" id="PS01179"/>
    </source>
</evidence>
<dbReference type="SMART" id="SM00462">
    <property type="entry name" value="PTB"/>
    <property type="match status" value="1"/>
</dbReference>
<accession>A0ABR0Y4U5</accession>
<dbReference type="InterPro" id="IPR011993">
    <property type="entry name" value="PH-like_dom_sf"/>
</dbReference>
<comment type="caution">
    <text evidence="3">The sequence shown here is derived from an EMBL/GenBank/DDBJ whole genome shotgun (WGS) entry which is preliminary data.</text>
</comment>
<proteinExistence type="predicted"/>
<dbReference type="PANTHER" id="PTHR47695:SF3">
    <property type="entry name" value="PID DOMAIN-CONTAINING PROTEIN"/>
    <property type="match status" value="1"/>
</dbReference>
<dbReference type="PROSITE" id="PS01179">
    <property type="entry name" value="PID"/>
    <property type="match status" value="1"/>
</dbReference>
<keyword evidence="4" id="KW-1185">Reference proteome</keyword>
<dbReference type="Proteomes" id="UP001369086">
    <property type="component" value="Unassembled WGS sequence"/>
</dbReference>
<feature type="compositionally biased region" description="Polar residues" evidence="1">
    <location>
        <begin position="295"/>
        <end position="306"/>
    </location>
</feature>
<evidence type="ECO:0000313" key="3">
    <source>
        <dbReference type="EMBL" id="KAK6467573.1"/>
    </source>
</evidence>
<dbReference type="InterPro" id="IPR006020">
    <property type="entry name" value="PTB/PI_dom"/>
</dbReference>
<dbReference type="PANTHER" id="PTHR47695">
    <property type="entry name" value="PID DOMAIN-CONTAINING PROTEIN"/>
    <property type="match status" value="1"/>
</dbReference>
<dbReference type="EMBL" id="JAHFZB010000049">
    <property type="protein sequence ID" value="KAK6467573.1"/>
    <property type="molecule type" value="Genomic_DNA"/>
</dbReference>
<feature type="region of interest" description="Disordered" evidence="1">
    <location>
        <begin position="293"/>
        <end position="329"/>
    </location>
</feature>
<dbReference type="Gene3D" id="2.30.29.30">
    <property type="entry name" value="Pleckstrin-homology domain (PH domain)/Phosphotyrosine-binding domain (PTB)"/>
    <property type="match status" value="1"/>
</dbReference>
<organism evidence="3 4">
    <name type="scientific">Huso huso</name>
    <name type="common">Beluga</name>
    <name type="synonym">Acipenser huso</name>
    <dbReference type="NCBI Taxonomy" id="61971"/>
    <lineage>
        <taxon>Eukaryota</taxon>
        <taxon>Metazoa</taxon>
        <taxon>Chordata</taxon>
        <taxon>Craniata</taxon>
        <taxon>Vertebrata</taxon>
        <taxon>Euteleostomi</taxon>
        <taxon>Actinopterygii</taxon>
        <taxon>Chondrostei</taxon>
        <taxon>Acipenseriformes</taxon>
        <taxon>Acipenseridae</taxon>
        <taxon>Huso</taxon>
    </lineage>
</organism>
<dbReference type="InterPro" id="IPR048559">
    <property type="entry name" value="DAB1/2_SBM"/>
</dbReference>
<evidence type="ECO:0000313" key="4">
    <source>
        <dbReference type="Proteomes" id="UP001369086"/>
    </source>
</evidence>
<dbReference type="Pfam" id="PF21792">
    <property type="entry name" value="DAB2_SBM"/>
    <property type="match status" value="1"/>
</dbReference>
<sequence length="527" mass="56128">MSAEPQQSPVLDGLCQTQLPVKTRRPSKKGFVKTAEYLTARFQGEGVRYKAKLIGIDTVPEAQGDKMCLDSMMKLKVNRNSLGLCSELISRTPTGNGSLSHTHPNEHISFIKKDETDPRAFAYVFAQDGTYTLLSIKTANSADPVVEDLRDVCQIAAKLNEVRCVCSIGKSLRFGTGLLLLTTANPTGKASGALKQTPAELALVLQRPAAHIRCGAPGCKEGTGWGSEDTADLQFSCWGGMAAVRDCNWTFSIGEKIVGKIIAHVFMSNADCLLLDEEVTQVQTGIDEIDLFNPLPSSADSDTNKASPSSELSSLFPPSSPFTLPQAQPLPGSPVSPLELYHTGTYQPVWAAQMASSFNHLSQVQPAPFGQPTATAWIQQAPFGTPNPSQLGPWGAQASPTQPAPWGGPGPASPTQPGPWGAPASPTQPDPWGATASPTQLTPREASGPLSQPGAVPPVPGVWAQSAPTQPGQRSRASPLSAHPRKPPSRSCGRPLLAPVCWRRTPMQPCAYSVQNQAQTYDDFQHS</sequence>
<name>A0ABR0Y4U5_HUSHU</name>
<dbReference type="SUPFAM" id="SSF50729">
    <property type="entry name" value="PH domain-like"/>
    <property type="match status" value="1"/>
</dbReference>
<feature type="region of interest" description="Disordered" evidence="1">
    <location>
        <begin position="380"/>
        <end position="496"/>
    </location>
</feature>
<feature type="compositionally biased region" description="Pro residues" evidence="1">
    <location>
        <begin position="402"/>
        <end position="417"/>
    </location>
</feature>
<feature type="compositionally biased region" description="Polar residues" evidence="1">
    <location>
        <begin position="466"/>
        <end position="478"/>
    </location>
</feature>
<protein>
    <submittedName>
        <fullName evidence="3">Disabled-like protein 1-like</fullName>
    </submittedName>
</protein>